<evidence type="ECO:0000256" key="2">
    <source>
        <dbReference type="ARBA" id="ARBA00022448"/>
    </source>
</evidence>
<comment type="similarity">
    <text evidence="1">Belongs to the V-ATPase G subunit family.</text>
</comment>
<dbReference type="InterPro" id="IPR019438">
    <property type="entry name" value="Q_salvage"/>
</dbReference>
<evidence type="ECO:0000313" key="12">
    <source>
        <dbReference type="EMBL" id="CRL06299.1"/>
    </source>
</evidence>
<dbReference type="STRING" id="568069.A0A1J1J187"/>
<evidence type="ECO:0000256" key="4">
    <source>
        <dbReference type="ARBA" id="ARBA00022801"/>
    </source>
</evidence>
<evidence type="ECO:0000256" key="1">
    <source>
        <dbReference type="ARBA" id="ARBA00010066"/>
    </source>
</evidence>
<dbReference type="GO" id="GO:0016787">
    <property type="term" value="F:hydrolase activity"/>
    <property type="evidence" value="ECO:0007669"/>
    <property type="project" value="UniProtKB-KW"/>
</dbReference>
<keyword evidence="13" id="KW-1185">Reference proteome</keyword>
<dbReference type="AlphaFoldDB" id="A0A1J1J187"/>
<comment type="catalytic activity">
    <reaction evidence="9 10">
        <text>queuosine 5'-phosphate + H2O = queuine + D-ribose 5-phosphate</text>
        <dbReference type="Rhea" id="RHEA:75387"/>
        <dbReference type="ChEBI" id="CHEBI:15377"/>
        <dbReference type="ChEBI" id="CHEBI:17433"/>
        <dbReference type="ChEBI" id="CHEBI:78346"/>
        <dbReference type="ChEBI" id="CHEBI:194371"/>
    </reaction>
    <physiologicalReaction direction="left-to-right" evidence="9 10">
        <dbReference type="Rhea" id="RHEA:75388"/>
    </physiologicalReaction>
</comment>
<dbReference type="Gene3D" id="1.20.5.2950">
    <property type="match status" value="1"/>
</dbReference>
<dbReference type="GO" id="GO:0046961">
    <property type="term" value="F:proton-transporting ATPase activity, rotational mechanism"/>
    <property type="evidence" value="ECO:0007669"/>
    <property type="project" value="InterPro"/>
</dbReference>
<evidence type="ECO:0000256" key="5">
    <source>
        <dbReference type="ARBA" id="ARBA00023065"/>
    </source>
</evidence>
<accession>A0A1J1J187</accession>
<evidence type="ECO:0000256" key="11">
    <source>
        <dbReference type="SAM" id="MobiDB-lite"/>
    </source>
</evidence>
<dbReference type="InterPro" id="IPR005124">
    <property type="entry name" value="V-ATPase_G"/>
</dbReference>
<evidence type="ECO:0000313" key="13">
    <source>
        <dbReference type="Proteomes" id="UP000183832"/>
    </source>
</evidence>
<dbReference type="PANTHER" id="PTHR21314">
    <property type="entry name" value="QUEUOSINE 5'-PHOSPHATE N-GLYCOSYLASE_HYDROLASE-RELATED"/>
    <property type="match status" value="1"/>
</dbReference>
<feature type="region of interest" description="Disordered" evidence="11">
    <location>
        <begin position="23"/>
        <end position="44"/>
    </location>
</feature>
<dbReference type="OrthoDB" id="416777at2759"/>
<comment type="similarity">
    <text evidence="6 10">Belongs to the QNG1 protein family.</text>
</comment>
<dbReference type="Pfam" id="PF03179">
    <property type="entry name" value="V-ATPase_G"/>
    <property type="match status" value="1"/>
</dbReference>
<evidence type="ECO:0000256" key="9">
    <source>
        <dbReference type="ARBA" id="ARBA00048204"/>
    </source>
</evidence>
<feature type="compositionally biased region" description="Basic and acidic residues" evidence="11">
    <location>
        <begin position="35"/>
        <end position="44"/>
    </location>
</feature>
<comment type="function">
    <text evidence="10">Catalyzes the hydrolysis of queuosine 5'-phosphate, releasing the nucleobase queuine (q). Is required for salvage of queuine from exogenous queuosine (Q) that is imported and then converted to queuosine 5'-phosphate intracellularly.</text>
</comment>
<organism evidence="12 13">
    <name type="scientific">Clunio marinus</name>
    <dbReference type="NCBI Taxonomy" id="568069"/>
    <lineage>
        <taxon>Eukaryota</taxon>
        <taxon>Metazoa</taxon>
        <taxon>Ecdysozoa</taxon>
        <taxon>Arthropoda</taxon>
        <taxon>Hexapoda</taxon>
        <taxon>Insecta</taxon>
        <taxon>Pterygota</taxon>
        <taxon>Neoptera</taxon>
        <taxon>Endopterygota</taxon>
        <taxon>Diptera</taxon>
        <taxon>Nematocera</taxon>
        <taxon>Chironomoidea</taxon>
        <taxon>Chironomidae</taxon>
        <taxon>Clunio</taxon>
    </lineage>
</organism>
<sequence>MTSPSTGIQQLLAAEKKAADKVGEARKRKARRLKQAKDEATEEIEKYRGEREKQFKDFETKHVGSREGVAQKIDADTRLKIEEMNRALGSNKEPCVCAWAFVFALGCRYKAGILQSFEINRNMALNPKQSGEFIVKNAKYVKVQDVGVRNLAHQVIEGILTGSLDIKNFTQHEFHPKPTEKHAMNWIFLIDTLNFCFWTKGDQPNKWKVDGQTGYFALCAAINRAMRNSIDITNPQFYATIKKEQLEEILKSDDGETKVPLLDARIECLHQVGKKLLEKYDGNFENVVKAAEGSAEKLLQLIVDEFPCFRDEAEFKGQHVTIYKRAQILIGDVYACYQAEGLGSFHDLNNTITMFADYRVPQVLVHFGALIYSDELMSELKNDKILKNGEEKEVEIRGASIYIVEVAKEIILRELTANHPEVSLKHVNSILIDHFLWDYRRANAELLAYIPFHKTFSVYY</sequence>
<dbReference type="FunFam" id="1.20.5.2950:FF:000001">
    <property type="entry name" value="V-type proton ATPase subunit G"/>
    <property type="match status" value="1"/>
</dbReference>
<dbReference type="EC" id="3.2.2.-" evidence="10"/>
<proteinExistence type="inferred from homology"/>
<dbReference type="GO" id="GO:0006400">
    <property type="term" value="P:tRNA modification"/>
    <property type="evidence" value="ECO:0007669"/>
    <property type="project" value="TreeGrafter"/>
</dbReference>
<dbReference type="EMBL" id="CVRI01000066">
    <property type="protein sequence ID" value="CRL06299.1"/>
    <property type="molecule type" value="Genomic_DNA"/>
</dbReference>
<dbReference type="NCBIfam" id="TIGR01147">
    <property type="entry name" value="V_ATP_synt_G"/>
    <property type="match status" value="1"/>
</dbReference>
<keyword evidence="4 10" id="KW-0378">Hydrolase</keyword>
<evidence type="ECO:0000256" key="10">
    <source>
        <dbReference type="RuleBase" id="RU365002"/>
    </source>
</evidence>
<dbReference type="Proteomes" id="UP000183832">
    <property type="component" value="Unassembled WGS sequence"/>
</dbReference>
<dbReference type="Pfam" id="PF10343">
    <property type="entry name" value="Q_salvage"/>
    <property type="match status" value="1"/>
</dbReference>
<protein>
    <recommendedName>
        <fullName evidence="7 10">Queuosine 5'-phosphate N-glycosylase/hydrolase</fullName>
        <ecNumber evidence="10">3.2.2.-</ecNumber>
    </recommendedName>
    <alternativeName>
        <fullName evidence="8 10">Queuosine-nucleotide N-glycosylase/hydrolase</fullName>
    </alternativeName>
</protein>
<evidence type="ECO:0000256" key="6">
    <source>
        <dbReference type="ARBA" id="ARBA00035119"/>
    </source>
</evidence>
<dbReference type="PANTHER" id="PTHR21314:SF0">
    <property type="entry name" value="QUEUOSINE 5'-PHOSPHATE N-GLYCOSYLASE_HYDROLASE"/>
    <property type="match status" value="1"/>
</dbReference>
<evidence type="ECO:0000256" key="8">
    <source>
        <dbReference type="ARBA" id="ARBA00035393"/>
    </source>
</evidence>
<name>A0A1J1J187_9DIPT</name>
<evidence type="ECO:0000256" key="7">
    <source>
        <dbReference type="ARBA" id="ARBA00035306"/>
    </source>
</evidence>
<keyword evidence="3" id="KW-0375">Hydrogen ion transport</keyword>
<evidence type="ECO:0000256" key="3">
    <source>
        <dbReference type="ARBA" id="ARBA00022781"/>
    </source>
</evidence>
<reference evidence="12 13" key="1">
    <citation type="submission" date="2015-04" db="EMBL/GenBank/DDBJ databases">
        <authorList>
            <person name="Syromyatnikov M.Y."/>
            <person name="Popov V.N."/>
        </authorList>
    </citation>
    <scope>NUCLEOTIDE SEQUENCE [LARGE SCALE GENOMIC DNA]</scope>
</reference>
<keyword evidence="2" id="KW-0813">Transport</keyword>
<gene>
    <name evidence="12" type="ORF">CLUMA_CG018944</name>
</gene>
<dbReference type="GO" id="GO:0016471">
    <property type="term" value="C:vacuolar proton-transporting V-type ATPase complex"/>
    <property type="evidence" value="ECO:0007669"/>
    <property type="project" value="InterPro"/>
</dbReference>
<keyword evidence="5" id="KW-0406">Ion transport</keyword>